<accession>A0A9W6HH82</accession>
<comment type="caution">
    <text evidence="1">The sequence shown here is derived from an EMBL/GenBank/DDBJ whole genome shotgun (WGS) entry which is preliminary data.</text>
</comment>
<organism evidence="1 2">
    <name type="scientific">Microbacterium imperiale</name>
    <dbReference type="NCBI Taxonomy" id="33884"/>
    <lineage>
        <taxon>Bacteria</taxon>
        <taxon>Bacillati</taxon>
        <taxon>Actinomycetota</taxon>
        <taxon>Actinomycetes</taxon>
        <taxon>Micrococcales</taxon>
        <taxon>Microbacteriaceae</taxon>
        <taxon>Microbacterium</taxon>
    </lineage>
</organism>
<dbReference type="RefSeq" id="WP_210007480.1">
    <property type="nucleotide sequence ID" value="NZ_BSEO01000005.1"/>
</dbReference>
<protein>
    <submittedName>
        <fullName evidence="1">Uncharacterized protein</fullName>
    </submittedName>
</protein>
<proteinExistence type="predicted"/>
<name>A0A9W6HH82_9MICO</name>
<dbReference type="Proteomes" id="UP001142317">
    <property type="component" value="Unassembled WGS sequence"/>
</dbReference>
<keyword evidence="2" id="KW-1185">Reference proteome</keyword>
<gene>
    <name evidence="1" type="ORF">GCM10017586_14490</name>
</gene>
<reference evidence="1" key="1">
    <citation type="journal article" date="2014" name="Int. J. Syst. Evol. Microbiol.">
        <title>Complete genome sequence of Corynebacterium casei LMG S-19264T (=DSM 44701T), isolated from a smear-ripened cheese.</title>
        <authorList>
            <consortium name="US DOE Joint Genome Institute (JGI-PGF)"/>
            <person name="Walter F."/>
            <person name="Albersmeier A."/>
            <person name="Kalinowski J."/>
            <person name="Ruckert C."/>
        </authorList>
    </citation>
    <scope>NUCLEOTIDE SEQUENCE</scope>
    <source>
        <strain evidence="1">VKM Ac-1447</strain>
    </source>
</reference>
<sequence>MDELSEIGRRASEVGIRIPDQYPTHADVGREWLWWHVEKRRWRRVELLEVAEGKPKRVKVQHLDPDMAARAAWSPIGRCRIPWDQRDVYIESVDSWSRAVGHPFDDDERDAAIEVFLAVVTEEIAFLGYKPGGTLELKDPQRLSAMAGIAVAELLGHPDTYRDADGWLIPWPVTKRVAMSLAQQDPLRFVRAIAHEEQQTRPEIEALIEGEIAGGRDELKWMTDEEKEEVVRKSFERTAGRRAILLSWVGGTRPSLGQEYRRLQGRYRELARLAADAVPELRSRRTQTSAALADRIESVVTAGQRLPDVSDV</sequence>
<evidence type="ECO:0000313" key="2">
    <source>
        <dbReference type="Proteomes" id="UP001142317"/>
    </source>
</evidence>
<dbReference type="AlphaFoldDB" id="A0A9W6HH82"/>
<evidence type="ECO:0000313" key="1">
    <source>
        <dbReference type="EMBL" id="GLJ79767.1"/>
    </source>
</evidence>
<reference evidence="1" key="2">
    <citation type="submission" date="2023-01" db="EMBL/GenBank/DDBJ databases">
        <authorList>
            <person name="Sun Q."/>
            <person name="Evtushenko L."/>
        </authorList>
    </citation>
    <scope>NUCLEOTIDE SEQUENCE</scope>
    <source>
        <strain evidence="1">VKM Ac-1447</strain>
    </source>
</reference>
<dbReference type="EMBL" id="BSEO01000005">
    <property type="protein sequence ID" value="GLJ79767.1"/>
    <property type="molecule type" value="Genomic_DNA"/>
</dbReference>